<organism evidence="2 3">
    <name type="scientific">Penicillium frequentans</name>
    <dbReference type="NCBI Taxonomy" id="3151616"/>
    <lineage>
        <taxon>Eukaryota</taxon>
        <taxon>Fungi</taxon>
        <taxon>Dikarya</taxon>
        <taxon>Ascomycota</taxon>
        <taxon>Pezizomycotina</taxon>
        <taxon>Eurotiomycetes</taxon>
        <taxon>Eurotiomycetidae</taxon>
        <taxon>Eurotiales</taxon>
        <taxon>Aspergillaceae</taxon>
        <taxon>Penicillium</taxon>
    </lineage>
</organism>
<reference evidence="2 3" key="1">
    <citation type="journal article" date="2023" name="IMA Fungus">
        <title>Comparative genomic study of the Penicillium genus elucidates a diverse pangenome and 15 lateral gene transfer events.</title>
        <authorList>
            <person name="Petersen C."/>
            <person name="Sorensen T."/>
            <person name="Nielsen M.R."/>
            <person name="Sondergaard T.E."/>
            <person name="Sorensen J.L."/>
            <person name="Fitzpatrick D.A."/>
            <person name="Frisvad J.C."/>
            <person name="Nielsen K.L."/>
        </authorList>
    </citation>
    <scope>NUCLEOTIDE SEQUENCE [LARGE SCALE GENOMIC DNA]</scope>
    <source>
        <strain evidence="2 3">IBT 35679</strain>
    </source>
</reference>
<dbReference type="Proteomes" id="UP001220324">
    <property type="component" value="Unassembled WGS sequence"/>
</dbReference>
<feature type="domain" description="Cyanovirin-N" evidence="1">
    <location>
        <begin position="4"/>
        <end position="110"/>
    </location>
</feature>
<evidence type="ECO:0000259" key="1">
    <source>
        <dbReference type="SMART" id="SM01111"/>
    </source>
</evidence>
<dbReference type="Gene3D" id="2.30.60.10">
    <property type="entry name" value="Cyanovirin-N"/>
    <property type="match status" value="1"/>
</dbReference>
<dbReference type="PANTHER" id="PTHR42076:SF1">
    <property type="entry name" value="CYANOVIRIN-N DOMAIN-CONTAINING PROTEIN"/>
    <property type="match status" value="1"/>
</dbReference>
<protein>
    <recommendedName>
        <fullName evidence="1">Cyanovirin-N domain-containing protein</fullName>
    </recommendedName>
</protein>
<proteinExistence type="predicted"/>
<keyword evidence="3" id="KW-1185">Reference proteome</keyword>
<dbReference type="PANTHER" id="PTHR42076">
    <property type="entry name" value="CYANOVIRIN-N HOMOLOG"/>
    <property type="match status" value="1"/>
</dbReference>
<sequence>MPGNWQDSAVDATITPKDGHTYLTAWCRNENGDVQQSQLDLDEHIGDMQNKFSWLKSGFTRDAIQDSIKFEFREGASQQPVLRARFALDAPEADINTAEHIRNHDGQLEFDLL</sequence>
<dbReference type="SUPFAM" id="SSF51322">
    <property type="entry name" value="Cyanovirin-N"/>
    <property type="match status" value="1"/>
</dbReference>
<dbReference type="EMBL" id="JAQIZZ010000003">
    <property type="protein sequence ID" value="KAJ5546385.1"/>
    <property type="molecule type" value="Genomic_DNA"/>
</dbReference>
<dbReference type="Pfam" id="PF08881">
    <property type="entry name" value="CVNH"/>
    <property type="match status" value="1"/>
</dbReference>
<dbReference type="InterPro" id="IPR036673">
    <property type="entry name" value="Cyanovirin-N_sf"/>
</dbReference>
<accession>A0AAD6CZR1</accession>
<dbReference type="SMART" id="SM01111">
    <property type="entry name" value="CVNH"/>
    <property type="match status" value="1"/>
</dbReference>
<comment type="caution">
    <text evidence="2">The sequence shown here is derived from an EMBL/GenBank/DDBJ whole genome shotgun (WGS) entry which is preliminary data.</text>
</comment>
<evidence type="ECO:0000313" key="2">
    <source>
        <dbReference type="EMBL" id="KAJ5546385.1"/>
    </source>
</evidence>
<gene>
    <name evidence="2" type="ORF">N7494_003970</name>
</gene>
<dbReference type="AlphaFoldDB" id="A0AAD6CZR1"/>
<name>A0AAD6CZR1_9EURO</name>
<dbReference type="InterPro" id="IPR011058">
    <property type="entry name" value="Cyanovirin-N"/>
</dbReference>
<evidence type="ECO:0000313" key="3">
    <source>
        <dbReference type="Proteomes" id="UP001220324"/>
    </source>
</evidence>